<reference evidence="1" key="1">
    <citation type="journal article" date="2014" name="Front. Microbiol.">
        <title>High frequency of phylogenetically diverse reductive dehalogenase-homologous genes in deep subseafloor sedimentary metagenomes.</title>
        <authorList>
            <person name="Kawai M."/>
            <person name="Futagami T."/>
            <person name="Toyoda A."/>
            <person name="Takaki Y."/>
            <person name="Nishi S."/>
            <person name="Hori S."/>
            <person name="Arai W."/>
            <person name="Tsubouchi T."/>
            <person name="Morono Y."/>
            <person name="Uchiyama I."/>
            <person name="Ito T."/>
            <person name="Fujiyama A."/>
            <person name="Inagaki F."/>
            <person name="Takami H."/>
        </authorList>
    </citation>
    <scope>NUCLEOTIDE SEQUENCE</scope>
    <source>
        <strain evidence="1">Expedition CK06-06</strain>
    </source>
</reference>
<accession>X0T2S1</accession>
<name>X0T2S1_9ZZZZ</name>
<feature type="non-terminal residue" evidence="1">
    <location>
        <position position="1"/>
    </location>
</feature>
<gene>
    <name evidence="1" type="ORF">S01H1_06512</name>
</gene>
<comment type="caution">
    <text evidence="1">The sequence shown here is derived from an EMBL/GenBank/DDBJ whole genome shotgun (WGS) entry which is preliminary data.</text>
</comment>
<proteinExistence type="predicted"/>
<protein>
    <submittedName>
        <fullName evidence="1">Uncharacterized protein</fullName>
    </submittedName>
</protein>
<sequence length="107" mass="12397">VADNEPPDRMPFDAKVCGMCDYREVICGPPQPPRPRVTDAEILAFLKDFWVRKQASSGYDKARKQLAVYFPTEAVWMADMFEVTVTKNRKGTLMRRVRNLLETKEEE</sequence>
<organism evidence="1">
    <name type="scientific">marine sediment metagenome</name>
    <dbReference type="NCBI Taxonomy" id="412755"/>
    <lineage>
        <taxon>unclassified sequences</taxon>
        <taxon>metagenomes</taxon>
        <taxon>ecological metagenomes</taxon>
    </lineage>
</organism>
<dbReference type="EMBL" id="BARS01003357">
    <property type="protein sequence ID" value="GAF81646.1"/>
    <property type="molecule type" value="Genomic_DNA"/>
</dbReference>
<dbReference type="AlphaFoldDB" id="X0T2S1"/>
<evidence type="ECO:0000313" key="1">
    <source>
        <dbReference type="EMBL" id="GAF81646.1"/>
    </source>
</evidence>